<dbReference type="EMBL" id="VDLU01000002">
    <property type="protein sequence ID" value="TNJ28178.1"/>
    <property type="molecule type" value="Genomic_DNA"/>
</dbReference>
<dbReference type="Proteomes" id="UP000315496">
    <property type="component" value="Chromosome 2"/>
</dbReference>
<dbReference type="VEuPathDB" id="GiardiaDB:GMRT_15254"/>
<evidence type="ECO:0000313" key="1">
    <source>
        <dbReference type="EMBL" id="TNJ28178.1"/>
    </source>
</evidence>
<reference evidence="1 2" key="1">
    <citation type="submission" date="2019-05" db="EMBL/GenBank/DDBJ databases">
        <title>The compact genome of Giardia muris reveals important steps in the evolution of intestinal protozoan parasites.</title>
        <authorList>
            <person name="Xu F."/>
            <person name="Jimenez-Gonzalez A."/>
            <person name="Einarsson E."/>
            <person name="Astvaldsson A."/>
            <person name="Peirasmaki D."/>
            <person name="Eckmann L."/>
            <person name="Andersson J.O."/>
            <person name="Svard S.G."/>
            <person name="Jerlstrom-Hultqvist J."/>
        </authorList>
    </citation>
    <scope>NUCLEOTIDE SEQUENCE [LARGE SCALE GENOMIC DNA]</scope>
    <source>
        <strain evidence="1 2">Roberts-Thomson</strain>
    </source>
</reference>
<dbReference type="InterPro" id="IPR016024">
    <property type="entry name" value="ARM-type_fold"/>
</dbReference>
<sequence length="559" mass="62392">MGDDIPEKRRIPPNRRADVLQDMRHLELRKRVALDRERAFKAAAVTLPPETLLADGLEHTRTNIGLLSECLDTLLAAGMCAESDRNLCTRIQAGAYEGQLLAIIEKVLCSLSLTEGSCDDAEQLLRLLVETLVALDSLVEIPLTGVTISLLEKIRCICDFISTNSVAAAYLSTSREDLTASQRTGYRDRINELFLTGYNRCLLIANHAVCDKIDSQELLEQAVLFIPSVIAVLEAAKKKTTFPETRCFRFCWNIARHYKQENVVEDDPVYQRFVSIYPVIQDCFVFFFALLRDHFMQVSGDEAVLLDLYQQLEDVGWCISVFCDAENEDARRYRCREAYMNKDLMSIITHDIFLLGGPQTIAVLRPTLLILGSVLNALALDETGGLLDTVLGALLQALHNLAGELRQGSAAPIVSTIFWVLSNLAVDFPGVFKDSGVTAYIIASLDSTIKSIRQNAHNALKNILAFSTVDERAFFLEIYRDHLWSASISCLDTRSLSHEQRTKLVASACLLLQVLVEDTPGHFEPLYQELLARIEDIQANESLGEEAENAIQSLLFQIG</sequence>
<accession>A0A4Z1SXC6</accession>
<name>A0A4Z1SXC6_GIAMU</name>
<proteinExistence type="predicted"/>
<organism evidence="1 2">
    <name type="scientific">Giardia muris</name>
    <dbReference type="NCBI Taxonomy" id="5742"/>
    <lineage>
        <taxon>Eukaryota</taxon>
        <taxon>Metamonada</taxon>
        <taxon>Diplomonadida</taxon>
        <taxon>Hexamitidae</taxon>
        <taxon>Giardiinae</taxon>
        <taxon>Giardia</taxon>
    </lineage>
</organism>
<keyword evidence="2" id="KW-1185">Reference proteome</keyword>
<dbReference type="SUPFAM" id="SSF48371">
    <property type="entry name" value="ARM repeat"/>
    <property type="match status" value="1"/>
</dbReference>
<evidence type="ECO:0000313" key="2">
    <source>
        <dbReference type="Proteomes" id="UP000315496"/>
    </source>
</evidence>
<gene>
    <name evidence="1" type="ORF">GMRT_15254</name>
</gene>
<comment type="caution">
    <text evidence="1">The sequence shown here is derived from an EMBL/GenBank/DDBJ whole genome shotgun (WGS) entry which is preliminary data.</text>
</comment>
<dbReference type="AlphaFoldDB" id="A0A4Z1SXC6"/>
<protein>
    <submittedName>
        <fullName evidence="1">Uncharacterized protein</fullName>
    </submittedName>
</protein>